<evidence type="ECO:0000313" key="2">
    <source>
        <dbReference type="Proteomes" id="UP001383192"/>
    </source>
</evidence>
<sequence length="143" mass="16445">MDRVYQDFLTLFPNSTPYTGMQPAPPIPKHLLDKPCVWGYRLSDDIFHAYEQPNPPSSENKLSVRYNTMFWMCEKLGIRPMLDFVMGATEDQAYVIWSRHLPTANIAAPAIPSAASLQQLRQALKIEVDGQWYLHPRFITMTS</sequence>
<name>A0AAW0DZI7_9AGAR</name>
<comment type="caution">
    <text evidence="1">The sequence shown here is derived from an EMBL/GenBank/DDBJ whole genome shotgun (WGS) entry which is preliminary data.</text>
</comment>
<dbReference type="Proteomes" id="UP001383192">
    <property type="component" value="Unassembled WGS sequence"/>
</dbReference>
<organism evidence="1 2">
    <name type="scientific">Paramarasmius palmivorus</name>
    <dbReference type="NCBI Taxonomy" id="297713"/>
    <lineage>
        <taxon>Eukaryota</taxon>
        <taxon>Fungi</taxon>
        <taxon>Dikarya</taxon>
        <taxon>Basidiomycota</taxon>
        <taxon>Agaricomycotina</taxon>
        <taxon>Agaricomycetes</taxon>
        <taxon>Agaricomycetidae</taxon>
        <taxon>Agaricales</taxon>
        <taxon>Marasmiineae</taxon>
        <taxon>Marasmiaceae</taxon>
        <taxon>Paramarasmius</taxon>
    </lineage>
</organism>
<protein>
    <submittedName>
        <fullName evidence="1">Uncharacterized protein</fullName>
    </submittedName>
</protein>
<reference evidence="1 2" key="1">
    <citation type="submission" date="2024-01" db="EMBL/GenBank/DDBJ databases">
        <title>A draft genome for a cacao thread blight-causing isolate of Paramarasmius palmivorus.</title>
        <authorList>
            <person name="Baruah I.K."/>
            <person name="Bukari Y."/>
            <person name="Amoako-Attah I."/>
            <person name="Meinhardt L.W."/>
            <person name="Bailey B.A."/>
            <person name="Cohen S.P."/>
        </authorList>
    </citation>
    <scope>NUCLEOTIDE SEQUENCE [LARGE SCALE GENOMIC DNA]</scope>
    <source>
        <strain evidence="1 2">GH-12</strain>
    </source>
</reference>
<evidence type="ECO:0000313" key="1">
    <source>
        <dbReference type="EMBL" id="KAK7056689.1"/>
    </source>
</evidence>
<accession>A0AAW0DZI7</accession>
<dbReference type="EMBL" id="JAYKXP010000006">
    <property type="protein sequence ID" value="KAK7056689.1"/>
    <property type="molecule type" value="Genomic_DNA"/>
</dbReference>
<proteinExistence type="predicted"/>
<dbReference type="AlphaFoldDB" id="A0AAW0DZI7"/>
<gene>
    <name evidence="1" type="ORF">VNI00_002406</name>
</gene>
<keyword evidence="2" id="KW-1185">Reference proteome</keyword>